<dbReference type="EMBL" id="WJHE01000888">
    <property type="protein sequence ID" value="MST34182.1"/>
    <property type="molecule type" value="Genomic_DNA"/>
</dbReference>
<feature type="transmembrane region" description="Helical" evidence="1">
    <location>
        <begin position="93"/>
        <end position="111"/>
    </location>
</feature>
<evidence type="ECO:0008006" key="4">
    <source>
        <dbReference type="Google" id="ProtNLM"/>
    </source>
</evidence>
<sequence>MPLTAVDLWSPHHGLSLAMAIVTAFLLGVVHGVTPDEHTWPITFSYAIGSFSARKGMRSALSFSLSFTLQRALLSEIAYLGLLQVADNATWNAVIYLVVGLVMVVAAFYVLRLRCAFHLHLWPPSIGGCHRPRHADTAEWAGRTPTPAMAAVHGFLAGWGLGAFALIMATVLAPAMPSAALGWVPGAAFGLGTTAVLAGAGAAIGALIRHQRLPAHLAEQVAQEGAGWTLLVGGALFAAAGAAALVAPALLTAGIRTGIHVHNLDRIGVGTLLVALVVVVAVATIGRTVRRLRRCTPGSRGRRRRHR</sequence>
<keyword evidence="1" id="KW-0812">Transmembrane</keyword>
<protein>
    <recommendedName>
        <fullName evidence="4">Urease accessory protein UreH-like transmembrane domain-containing protein</fullName>
    </recommendedName>
</protein>
<accession>A0ABW9QY40</accession>
<evidence type="ECO:0000256" key="1">
    <source>
        <dbReference type="SAM" id="Phobius"/>
    </source>
</evidence>
<gene>
    <name evidence="2" type="ORF">GHK86_15815</name>
</gene>
<reference evidence="2 3" key="1">
    <citation type="submission" date="2019-11" db="EMBL/GenBank/DDBJ databases">
        <title>Acidiferrimicrobium australis gen. nov., sp. nov., an acidophilic and obligately heterotrophic, member of the Actinobacteria that catalyses dissimilatory oxido- reduction of iron isolated from metal-rich acidic water in Chile.</title>
        <authorList>
            <person name="Gonzalez D."/>
            <person name="Huber K."/>
            <person name="Hedrich S."/>
            <person name="Rojas-Villalobos C."/>
            <person name="Quatrini R."/>
            <person name="Dinamarca M.A."/>
            <person name="Schwarz A."/>
            <person name="Canales C."/>
            <person name="Nancucheo I."/>
        </authorList>
    </citation>
    <scope>NUCLEOTIDE SEQUENCE [LARGE SCALE GENOMIC DNA]</scope>
    <source>
        <strain evidence="2 3">USS-CCA1</strain>
    </source>
</reference>
<name>A0ABW9QY40_9ACTN</name>
<feature type="transmembrane region" description="Helical" evidence="1">
    <location>
        <begin position="267"/>
        <end position="286"/>
    </location>
</feature>
<proteinExistence type="predicted"/>
<feature type="transmembrane region" description="Helical" evidence="1">
    <location>
        <begin position="228"/>
        <end position="255"/>
    </location>
</feature>
<comment type="caution">
    <text evidence="2">The sequence shown here is derived from an EMBL/GenBank/DDBJ whole genome shotgun (WGS) entry which is preliminary data.</text>
</comment>
<dbReference type="Proteomes" id="UP000437736">
    <property type="component" value="Unassembled WGS sequence"/>
</dbReference>
<feature type="transmembrane region" description="Helical" evidence="1">
    <location>
        <begin position="12"/>
        <end position="33"/>
    </location>
</feature>
<keyword evidence="1" id="KW-0472">Membrane</keyword>
<evidence type="ECO:0000313" key="2">
    <source>
        <dbReference type="EMBL" id="MST34182.1"/>
    </source>
</evidence>
<evidence type="ECO:0000313" key="3">
    <source>
        <dbReference type="Proteomes" id="UP000437736"/>
    </source>
</evidence>
<feature type="transmembrane region" description="Helical" evidence="1">
    <location>
        <begin position="150"/>
        <end position="175"/>
    </location>
</feature>
<feature type="transmembrane region" description="Helical" evidence="1">
    <location>
        <begin position="187"/>
        <end position="208"/>
    </location>
</feature>
<organism evidence="2 3">
    <name type="scientific">Acidiferrimicrobium australe</name>
    <dbReference type="NCBI Taxonomy" id="2664430"/>
    <lineage>
        <taxon>Bacteria</taxon>
        <taxon>Bacillati</taxon>
        <taxon>Actinomycetota</taxon>
        <taxon>Acidimicrobiia</taxon>
        <taxon>Acidimicrobiales</taxon>
        <taxon>Acidimicrobiaceae</taxon>
        <taxon>Acidiferrimicrobium</taxon>
    </lineage>
</organism>
<keyword evidence="3" id="KW-1185">Reference proteome</keyword>
<keyword evidence="1" id="KW-1133">Transmembrane helix</keyword>